<dbReference type="AlphaFoldDB" id="A0A151TAZ4"/>
<protein>
    <recommendedName>
        <fullName evidence="1">Reverse transcriptase Ty1/copia-type domain-containing protein</fullName>
    </recommendedName>
</protein>
<sequence length="246" mass="27855">MQHRGFIAAVTVDKEPGTFSEAMREAKWRSAMQEKIQALEDNQTWTICALPADNKALGCKWVYKIKYHSDGRIERYKARLVILGNHQVEGIDYTETFAPVAKMVTIRIILAVAAALLSSWKTKKHQTVSRSSAEAEYRSMANTTNELKWVRSVLSSLDINHPMPIQLYYDSQAALHIAKNPVFHERTKHIEVDCHIVHDEVISGHIQPSYVSTHIQLADIFTKALGHVSFNCLLDKLGIRNLHAPT</sequence>
<gene>
    <name evidence="2" type="ORF">KK1_018764</name>
</gene>
<dbReference type="Proteomes" id="UP000075243">
    <property type="component" value="Chromosome 7"/>
</dbReference>
<evidence type="ECO:0000313" key="2">
    <source>
        <dbReference type="EMBL" id="KYP64174.1"/>
    </source>
</evidence>
<feature type="domain" description="Reverse transcriptase Ty1/copia-type" evidence="1">
    <location>
        <begin position="42"/>
        <end position="115"/>
    </location>
</feature>
<dbReference type="CDD" id="cd09272">
    <property type="entry name" value="RNase_HI_RT_Ty1"/>
    <property type="match status" value="1"/>
</dbReference>
<dbReference type="Gramene" id="C.cajan_18230.t">
    <property type="protein sequence ID" value="C.cajan_18230.t"/>
    <property type="gene ID" value="C.cajan_18230"/>
</dbReference>
<dbReference type="Pfam" id="PF07727">
    <property type="entry name" value="RVT_2"/>
    <property type="match status" value="1"/>
</dbReference>
<dbReference type="PANTHER" id="PTHR11439:SF487">
    <property type="entry name" value="RNA-DIRECTED DNA POLYMERASE"/>
    <property type="match status" value="1"/>
</dbReference>
<dbReference type="InterPro" id="IPR013103">
    <property type="entry name" value="RVT_2"/>
</dbReference>
<dbReference type="OMA" id="CHIVHDE"/>
<organism evidence="2 3">
    <name type="scientific">Cajanus cajan</name>
    <name type="common">Pigeon pea</name>
    <name type="synonym">Cajanus indicus</name>
    <dbReference type="NCBI Taxonomy" id="3821"/>
    <lineage>
        <taxon>Eukaryota</taxon>
        <taxon>Viridiplantae</taxon>
        <taxon>Streptophyta</taxon>
        <taxon>Embryophyta</taxon>
        <taxon>Tracheophyta</taxon>
        <taxon>Spermatophyta</taxon>
        <taxon>Magnoliopsida</taxon>
        <taxon>eudicotyledons</taxon>
        <taxon>Gunneridae</taxon>
        <taxon>Pentapetalae</taxon>
        <taxon>rosids</taxon>
        <taxon>fabids</taxon>
        <taxon>Fabales</taxon>
        <taxon>Fabaceae</taxon>
        <taxon>Papilionoideae</taxon>
        <taxon>50 kb inversion clade</taxon>
        <taxon>NPAAA clade</taxon>
        <taxon>indigoferoid/millettioid clade</taxon>
        <taxon>Phaseoleae</taxon>
        <taxon>Cajanus</taxon>
    </lineage>
</organism>
<dbReference type="PANTHER" id="PTHR11439">
    <property type="entry name" value="GAG-POL-RELATED RETROTRANSPOSON"/>
    <property type="match status" value="1"/>
</dbReference>
<proteinExistence type="predicted"/>
<reference evidence="2 3" key="1">
    <citation type="journal article" date="2012" name="Nat. Biotechnol.">
        <title>Draft genome sequence of pigeonpea (Cajanus cajan), an orphan legume crop of resource-poor farmers.</title>
        <authorList>
            <person name="Varshney R.K."/>
            <person name="Chen W."/>
            <person name="Li Y."/>
            <person name="Bharti A.K."/>
            <person name="Saxena R.K."/>
            <person name="Schlueter J.A."/>
            <person name="Donoghue M.T."/>
            <person name="Azam S."/>
            <person name="Fan G."/>
            <person name="Whaley A.M."/>
            <person name="Farmer A.D."/>
            <person name="Sheridan J."/>
            <person name="Iwata A."/>
            <person name="Tuteja R."/>
            <person name="Penmetsa R.V."/>
            <person name="Wu W."/>
            <person name="Upadhyaya H.D."/>
            <person name="Yang S.P."/>
            <person name="Shah T."/>
            <person name="Saxena K.B."/>
            <person name="Michael T."/>
            <person name="McCombie W.R."/>
            <person name="Yang B."/>
            <person name="Zhang G."/>
            <person name="Yang H."/>
            <person name="Wang J."/>
            <person name="Spillane C."/>
            <person name="Cook D.R."/>
            <person name="May G.D."/>
            <person name="Xu X."/>
            <person name="Jackson S.A."/>
        </authorList>
    </citation>
    <scope>NUCLEOTIDE SEQUENCE [LARGE SCALE GENOMIC DNA]</scope>
    <source>
        <strain evidence="3">cv. Asha</strain>
    </source>
</reference>
<accession>A0A151TAZ4</accession>
<name>A0A151TAZ4_CAJCA</name>
<keyword evidence="3" id="KW-1185">Reference proteome</keyword>
<evidence type="ECO:0000259" key="1">
    <source>
        <dbReference type="Pfam" id="PF07727"/>
    </source>
</evidence>
<dbReference type="EMBL" id="CM003609">
    <property type="protein sequence ID" value="KYP64174.1"/>
    <property type="molecule type" value="Genomic_DNA"/>
</dbReference>
<evidence type="ECO:0000313" key="3">
    <source>
        <dbReference type="Proteomes" id="UP000075243"/>
    </source>
</evidence>